<reference evidence="3 4" key="2">
    <citation type="submission" date="2017-10" db="EMBL/GenBank/DDBJ databases">
        <authorList>
            <person name="Banno H."/>
            <person name="Chua N.-H."/>
        </authorList>
    </citation>
    <scope>NUCLEOTIDE SEQUENCE [LARGE SCALE GENOMIC DNA]</scope>
    <source>
        <strain evidence="3 4">JK626</strain>
    </source>
</reference>
<gene>
    <name evidence="3" type="ORF">CSX01_13405</name>
</gene>
<feature type="domain" description="YcxB-like C-terminal" evidence="2">
    <location>
        <begin position="107"/>
        <end position="160"/>
    </location>
</feature>
<dbReference type="EMBL" id="PDYF01000083">
    <property type="protein sequence ID" value="PHU33528.1"/>
    <property type="molecule type" value="Genomic_DNA"/>
</dbReference>
<proteinExistence type="predicted"/>
<keyword evidence="1" id="KW-0812">Transmembrane</keyword>
<organism evidence="3 4">
    <name type="scientific">Pseudobutyrivibrio ruminis</name>
    <dbReference type="NCBI Taxonomy" id="46206"/>
    <lineage>
        <taxon>Bacteria</taxon>
        <taxon>Bacillati</taxon>
        <taxon>Bacillota</taxon>
        <taxon>Clostridia</taxon>
        <taxon>Lachnospirales</taxon>
        <taxon>Lachnospiraceae</taxon>
        <taxon>Pseudobutyrivibrio</taxon>
    </lineage>
</organism>
<accession>A0A2G3DR62</accession>
<comment type="caution">
    <text evidence="3">The sequence shown here is derived from an EMBL/GenBank/DDBJ whole genome shotgun (WGS) entry which is preliminary data.</text>
</comment>
<evidence type="ECO:0000259" key="2">
    <source>
        <dbReference type="Pfam" id="PF14317"/>
    </source>
</evidence>
<sequence>MVKYTIYREILIMTNIKFSTKISENDLYRYNLHHTYTSNQGILSILLFVLLITVWILRFQQLSLVYRVMYPAVAIVFLLYIPMSLKLRVKNQMLQDVFQRPLTYELTETGILISSPTTEQPAELPWEYIYKVSSWKEYLLIYSNRVNAYIIPMSDIENEYSSIKEYITNHVEDYKLQLK</sequence>
<feature type="transmembrane region" description="Helical" evidence="1">
    <location>
        <begin position="64"/>
        <end position="83"/>
    </location>
</feature>
<evidence type="ECO:0000313" key="4">
    <source>
        <dbReference type="Proteomes" id="UP000225889"/>
    </source>
</evidence>
<name>A0A2G3DR62_9FIRM</name>
<keyword evidence="1" id="KW-1133">Transmembrane helix</keyword>
<dbReference type="Proteomes" id="UP000225889">
    <property type="component" value="Unassembled WGS sequence"/>
</dbReference>
<dbReference type="Pfam" id="PF14317">
    <property type="entry name" value="YcxB"/>
    <property type="match status" value="1"/>
</dbReference>
<feature type="transmembrane region" description="Helical" evidence="1">
    <location>
        <begin position="41"/>
        <end position="58"/>
    </location>
</feature>
<dbReference type="InterPro" id="IPR025588">
    <property type="entry name" value="YcxB-like_C"/>
</dbReference>
<protein>
    <recommendedName>
        <fullName evidence="2">YcxB-like C-terminal domain-containing protein</fullName>
    </recommendedName>
</protein>
<evidence type="ECO:0000256" key="1">
    <source>
        <dbReference type="SAM" id="Phobius"/>
    </source>
</evidence>
<keyword evidence="1" id="KW-0472">Membrane</keyword>
<evidence type="ECO:0000313" key="3">
    <source>
        <dbReference type="EMBL" id="PHU33528.1"/>
    </source>
</evidence>
<dbReference type="AlphaFoldDB" id="A0A2G3DR62"/>
<reference evidence="3 4" key="1">
    <citation type="submission" date="2017-10" db="EMBL/GenBank/DDBJ databases">
        <title>Resolving the taxonomy of Roseburia spp., Eubacterium rectale and Agathobacter spp. through phylogenomic analysis.</title>
        <authorList>
            <person name="Sheridan P.O."/>
            <person name="Walker A.W."/>
            <person name="Duncan S.H."/>
            <person name="Scott K.P."/>
            <person name="Toole P.W.O."/>
            <person name="Luis P."/>
            <person name="Flint H.J."/>
        </authorList>
    </citation>
    <scope>NUCLEOTIDE SEQUENCE [LARGE SCALE GENOMIC DNA]</scope>
    <source>
        <strain evidence="3 4">JK626</strain>
    </source>
</reference>